<name>A0A2P8F6S7_9RHOB</name>
<sequence length="39" mass="4479">MLPVASQTSNFHRSQDRLKDLELITCLPCDLIHDVVELK</sequence>
<accession>A0A2P8F6S7</accession>
<comment type="caution">
    <text evidence="1">The sequence shown here is derived from an EMBL/GenBank/DDBJ whole genome shotgun (WGS) entry which is preliminary data.</text>
</comment>
<evidence type="ECO:0000313" key="1">
    <source>
        <dbReference type="EMBL" id="PSL17408.1"/>
    </source>
</evidence>
<reference evidence="1 2" key="1">
    <citation type="submission" date="2018-03" db="EMBL/GenBank/DDBJ databases">
        <title>Genomic Encyclopedia of Archaeal and Bacterial Type Strains, Phase II (KMG-II): from individual species to whole genera.</title>
        <authorList>
            <person name="Goeker M."/>
        </authorList>
    </citation>
    <scope>NUCLEOTIDE SEQUENCE [LARGE SCALE GENOMIC DNA]</scope>
    <source>
        <strain evidence="1 2">DSM 100673</strain>
    </source>
</reference>
<evidence type="ECO:0000313" key="2">
    <source>
        <dbReference type="Proteomes" id="UP000240418"/>
    </source>
</evidence>
<organism evidence="1 2">
    <name type="scientific">Shimia abyssi</name>
    <dbReference type="NCBI Taxonomy" id="1662395"/>
    <lineage>
        <taxon>Bacteria</taxon>
        <taxon>Pseudomonadati</taxon>
        <taxon>Pseudomonadota</taxon>
        <taxon>Alphaproteobacteria</taxon>
        <taxon>Rhodobacterales</taxon>
        <taxon>Roseobacteraceae</taxon>
    </lineage>
</organism>
<keyword evidence="2" id="KW-1185">Reference proteome</keyword>
<proteinExistence type="predicted"/>
<gene>
    <name evidence="1" type="ORF">CLV88_11883</name>
</gene>
<dbReference type="AlphaFoldDB" id="A0A2P8F6S7"/>
<protein>
    <submittedName>
        <fullName evidence="1">Uncharacterized protein</fullName>
    </submittedName>
</protein>
<dbReference type="EMBL" id="PYGJ01000018">
    <property type="protein sequence ID" value="PSL17408.1"/>
    <property type="molecule type" value="Genomic_DNA"/>
</dbReference>
<dbReference type="Proteomes" id="UP000240418">
    <property type="component" value="Unassembled WGS sequence"/>
</dbReference>